<evidence type="ECO:0000256" key="9">
    <source>
        <dbReference type="ARBA" id="ARBA00023204"/>
    </source>
</evidence>
<keyword evidence="5 14" id="KW-0347">Helicase</keyword>
<keyword evidence="8" id="KW-0238">DNA-binding</keyword>
<keyword evidence="10" id="KW-0413">Isomerase</keyword>
<evidence type="ECO:0000256" key="7">
    <source>
        <dbReference type="ARBA" id="ARBA00022840"/>
    </source>
</evidence>
<keyword evidence="9" id="KW-0234">DNA repair</keyword>
<evidence type="ECO:0000256" key="10">
    <source>
        <dbReference type="ARBA" id="ARBA00023235"/>
    </source>
</evidence>
<feature type="binding site" evidence="14">
    <location>
        <begin position="30"/>
        <end position="37"/>
    </location>
    <ligand>
        <name>ATP</name>
        <dbReference type="ChEBI" id="CHEBI:30616"/>
    </ligand>
</feature>
<dbReference type="Pfam" id="PF13361">
    <property type="entry name" value="UvrD_C"/>
    <property type="match status" value="2"/>
</dbReference>
<sequence length="1191" mass="133242">MPPYNLIEALKLDEFQRDAARTEKTAVVTAGAGAGKTRALVGRFLYLVLGKGVDPENILALTFTRKAAAEMSQRVHEALGAPESPRLDLADHLASVHIQTLDSFCREIVAASAAQYGYTPDFQIDEVACAQTAAKAAYRYVLDNRESGGLRNLLGAFGFDVVVRELFASFGSANVGPHWKGRHICRASARLGEEEFKKTAWQLAEETREIAARILERENDVPPSGFREGTAQAIRAAKAFPSSEASASSDLEGFFAYMQRPENAINLRSVGKNETESAIKDLAKALRDESRLKKISQIVDFEKFLPDYYDIMDRLDEYADLLCQEKRRANIMNYNDLGALAVDILSGQEDVRRYWASRFQYILIDEFQDNNDLQKRLLLLLSKEEEKVRRGKLFFVGDEKQSIYLFRGADVSVFKSLAGELEASRFSLVRNYRSARRLIAFFNAAFNVIMQPADSQNPQRFEAAYQDMESTPVPEPADFMSRIEYRCVTNEVAPGDFGGALLSAKETMAYRLALWIRSAVESPSPLFVRSEAQSAASGEGKQELALRKAEYDDIAILMRTTSRQYELEKYLRMLAIPFVTDTTASLFSEEPVNDLYYLLRLLLDAHDLFATAAVLRSPLCRISNDGYVAILAEGKSLAELRTRIPEALGAADHESVQNMILFYNELRAISDHMPLMELVAHVWEHAHLELSILSDPQRLPYLDHWNAIRAIAADIEARGGHLQAFLAALRGYIHEEHSFDANAVPQEDTRGVHLLTIHKSKGLEFPIVVIPWMETAPNKNSGSELWGVLESAQTQGKTRFYTVDIGFHDRAEGGSNILQTQAQDLRRAKERAETRRLLYVACTRAIDHLIMFDAVPEKRSYDQDSFHALLFQSTERAHPMQGETEAQIPPHLSHLRFFFEPLASEQEVQMARKGKTARAQQSYAEDIETLKPDERNFMRPPRRLTASTVNAMATKDSLAATTAGGLSAHIVRERLFEPARPDESSDGPDAASTQGADHSGFEMRSDPTAYGSLVHEMFAHLVAGKSVGNFAASPSVAREIRSGLQLSDGGSGAPGEPATYSVIELASRQLMPLLQSRAFSDILHNKTLKFEFPFLLALPPWSIEGRMDMLAESHDEVIVLDLKTDRQFSPHEYALQLGIYRIAARALFPAKQVHTGLLYLHFGEIAWLKSELHEGTLLQICDTISYNHTKQ</sequence>
<evidence type="ECO:0000256" key="2">
    <source>
        <dbReference type="ARBA" id="ARBA00022741"/>
    </source>
</evidence>
<dbReference type="SUPFAM" id="SSF52980">
    <property type="entry name" value="Restriction endonuclease-like"/>
    <property type="match status" value="1"/>
</dbReference>
<dbReference type="EC" id="5.6.2.4" evidence="12"/>
<name>A0A3P3XS95_9SPIR</name>
<keyword evidence="2 14" id="KW-0547">Nucleotide-binding</keyword>
<dbReference type="InterPro" id="IPR027417">
    <property type="entry name" value="P-loop_NTPase"/>
</dbReference>
<feature type="region of interest" description="Disordered" evidence="15">
    <location>
        <begin position="979"/>
        <end position="1004"/>
    </location>
</feature>
<comment type="catalytic activity">
    <reaction evidence="11">
        <text>Couples ATP hydrolysis with the unwinding of duplex DNA by translocating in the 3'-5' direction.</text>
        <dbReference type="EC" id="5.6.2.4"/>
    </reaction>
</comment>
<comment type="catalytic activity">
    <reaction evidence="13">
        <text>ATP + H2O = ADP + phosphate + H(+)</text>
        <dbReference type="Rhea" id="RHEA:13065"/>
        <dbReference type="ChEBI" id="CHEBI:15377"/>
        <dbReference type="ChEBI" id="CHEBI:15378"/>
        <dbReference type="ChEBI" id="CHEBI:30616"/>
        <dbReference type="ChEBI" id="CHEBI:43474"/>
        <dbReference type="ChEBI" id="CHEBI:456216"/>
        <dbReference type="EC" id="5.6.2.4"/>
    </reaction>
</comment>
<dbReference type="GO" id="GO:0004527">
    <property type="term" value="F:exonuclease activity"/>
    <property type="evidence" value="ECO:0007669"/>
    <property type="project" value="UniProtKB-KW"/>
</dbReference>
<evidence type="ECO:0000256" key="4">
    <source>
        <dbReference type="ARBA" id="ARBA00022801"/>
    </source>
</evidence>
<evidence type="ECO:0000256" key="8">
    <source>
        <dbReference type="ARBA" id="ARBA00023125"/>
    </source>
</evidence>
<dbReference type="Gene3D" id="3.90.320.10">
    <property type="match status" value="1"/>
</dbReference>
<feature type="domain" description="UvrD-like helicase C-terminal" evidence="17">
    <location>
        <begin position="458"/>
        <end position="762"/>
    </location>
</feature>
<proteinExistence type="predicted"/>
<protein>
    <recommendedName>
        <fullName evidence="12">DNA 3'-5' helicase</fullName>
        <ecNumber evidence="12">5.6.2.4</ecNumber>
    </recommendedName>
</protein>
<dbReference type="GO" id="GO:0005524">
    <property type="term" value="F:ATP binding"/>
    <property type="evidence" value="ECO:0007669"/>
    <property type="project" value="UniProtKB-UniRule"/>
</dbReference>
<dbReference type="GO" id="GO:0043138">
    <property type="term" value="F:3'-5' DNA helicase activity"/>
    <property type="evidence" value="ECO:0007669"/>
    <property type="project" value="UniProtKB-EC"/>
</dbReference>
<evidence type="ECO:0000256" key="5">
    <source>
        <dbReference type="ARBA" id="ARBA00022806"/>
    </source>
</evidence>
<dbReference type="PROSITE" id="PS51217">
    <property type="entry name" value="UVRD_HELICASE_CTER"/>
    <property type="match status" value="1"/>
</dbReference>
<dbReference type="PROSITE" id="PS51198">
    <property type="entry name" value="UVRD_HELICASE_ATP_BIND"/>
    <property type="match status" value="1"/>
</dbReference>
<evidence type="ECO:0000256" key="3">
    <source>
        <dbReference type="ARBA" id="ARBA00022763"/>
    </source>
</evidence>
<dbReference type="InterPro" id="IPR014017">
    <property type="entry name" value="DNA_helicase_UvrD-like_C"/>
</dbReference>
<dbReference type="Pfam" id="PF12705">
    <property type="entry name" value="PDDEXK_1"/>
    <property type="match status" value="1"/>
</dbReference>
<reference evidence="18" key="1">
    <citation type="submission" date="2017-02" db="EMBL/GenBank/DDBJ databases">
        <authorList>
            <person name="Regsiter A."/>
            <person name="William W."/>
        </authorList>
    </citation>
    <scope>NUCLEOTIDE SEQUENCE</scope>
    <source>
        <strain evidence="18">BdmA 4</strain>
    </source>
</reference>
<organism evidence="18">
    <name type="scientific">uncultured spirochete</name>
    <dbReference type="NCBI Taxonomy" id="156406"/>
    <lineage>
        <taxon>Bacteria</taxon>
        <taxon>Pseudomonadati</taxon>
        <taxon>Spirochaetota</taxon>
        <taxon>Spirochaetia</taxon>
        <taxon>Spirochaetales</taxon>
        <taxon>environmental samples</taxon>
    </lineage>
</organism>
<evidence type="ECO:0000259" key="17">
    <source>
        <dbReference type="PROSITE" id="PS51217"/>
    </source>
</evidence>
<evidence type="ECO:0000256" key="11">
    <source>
        <dbReference type="ARBA" id="ARBA00034617"/>
    </source>
</evidence>
<keyword evidence="1" id="KW-0540">Nuclease</keyword>
<accession>A0A3P3XS95</accession>
<dbReference type="GO" id="GO:0005829">
    <property type="term" value="C:cytosol"/>
    <property type="evidence" value="ECO:0007669"/>
    <property type="project" value="TreeGrafter"/>
</dbReference>
<keyword evidence="4 14" id="KW-0378">Hydrolase</keyword>
<dbReference type="Gene3D" id="3.40.50.300">
    <property type="entry name" value="P-loop containing nucleotide triphosphate hydrolases"/>
    <property type="match status" value="4"/>
</dbReference>
<dbReference type="Pfam" id="PF00580">
    <property type="entry name" value="UvrD-helicase"/>
    <property type="match status" value="1"/>
</dbReference>
<dbReference type="InterPro" id="IPR011335">
    <property type="entry name" value="Restrct_endonuc-II-like"/>
</dbReference>
<keyword evidence="6" id="KW-0269">Exonuclease</keyword>
<dbReference type="GO" id="GO:0003677">
    <property type="term" value="F:DNA binding"/>
    <property type="evidence" value="ECO:0007669"/>
    <property type="project" value="UniProtKB-KW"/>
</dbReference>
<evidence type="ECO:0000256" key="14">
    <source>
        <dbReference type="PROSITE-ProRule" id="PRU00560"/>
    </source>
</evidence>
<dbReference type="InterPro" id="IPR000212">
    <property type="entry name" value="DNA_helicase_UvrD/REP"/>
</dbReference>
<evidence type="ECO:0000256" key="1">
    <source>
        <dbReference type="ARBA" id="ARBA00022722"/>
    </source>
</evidence>
<evidence type="ECO:0000256" key="13">
    <source>
        <dbReference type="ARBA" id="ARBA00048988"/>
    </source>
</evidence>
<dbReference type="InterPro" id="IPR014016">
    <property type="entry name" value="UvrD-like_ATP-bd"/>
</dbReference>
<keyword evidence="3" id="KW-0227">DNA damage</keyword>
<gene>
    <name evidence="18" type="ORF">SPIRO4BDMA_50701</name>
</gene>
<keyword evidence="7 14" id="KW-0067">ATP-binding</keyword>
<evidence type="ECO:0000256" key="15">
    <source>
        <dbReference type="SAM" id="MobiDB-lite"/>
    </source>
</evidence>
<evidence type="ECO:0000259" key="16">
    <source>
        <dbReference type="PROSITE" id="PS51198"/>
    </source>
</evidence>
<evidence type="ECO:0000256" key="6">
    <source>
        <dbReference type="ARBA" id="ARBA00022839"/>
    </source>
</evidence>
<dbReference type="PANTHER" id="PTHR11070:SF67">
    <property type="entry name" value="DNA 3'-5' HELICASE"/>
    <property type="match status" value="1"/>
</dbReference>
<dbReference type="EMBL" id="FWDO01000005">
    <property type="protein sequence ID" value="SLM19186.1"/>
    <property type="molecule type" value="Genomic_DNA"/>
</dbReference>
<dbReference type="Gene3D" id="1.10.486.10">
    <property type="entry name" value="PCRA, domain 4"/>
    <property type="match status" value="1"/>
</dbReference>
<dbReference type="AlphaFoldDB" id="A0A3P3XS95"/>
<dbReference type="GO" id="GO:0000725">
    <property type="term" value="P:recombinational repair"/>
    <property type="evidence" value="ECO:0007669"/>
    <property type="project" value="TreeGrafter"/>
</dbReference>
<dbReference type="PANTHER" id="PTHR11070">
    <property type="entry name" value="UVRD / RECB / PCRA DNA HELICASE FAMILY MEMBER"/>
    <property type="match status" value="1"/>
</dbReference>
<dbReference type="InterPro" id="IPR038726">
    <property type="entry name" value="PDDEXK_AddAB-type"/>
</dbReference>
<feature type="domain" description="UvrD-like helicase ATP-binding" evidence="16">
    <location>
        <begin position="9"/>
        <end position="435"/>
    </location>
</feature>
<evidence type="ECO:0000256" key="12">
    <source>
        <dbReference type="ARBA" id="ARBA00034808"/>
    </source>
</evidence>
<evidence type="ECO:0000313" key="18">
    <source>
        <dbReference type="EMBL" id="SLM19186.1"/>
    </source>
</evidence>
<dbReference type="InterPro" id="IPR011604">
    <property type="entry name" value="PDDEXK-like_dom_sf"/>
</dbReference>
<dbReference type="SUPFAM" id="SSF52540">
    <property type="entry name" value="P-loop containing nucleoside triphosphate hydrolases"/>
    <property type="match status" value="1"/>
</dbReference>